<comment type="caution">
    <text evidence="2">The sequence shown here is derived from an EMBL/GenBank/DDBJ whole genome shotgun (WGS) entry which is preliminary data.</text>
</comment>
<dbReference type="EMBL" id="JAUEPR010000035">
    <property type="protein sequence ID" value="KAK0473125.1"/>
    <property type="molecule type" value="Genomic_DNA"/>
</dbReference>
<feature type="compositionally biased region" description="Acidic residues" evidence="1">
    <location>
        <begin position="1"/>
        <end position="27"/>
    </location>
</feature>
<evidence type="ECO:0000313" key="2">
    <source>
        <dbReference type="EMBL" id="KAK0473125.1"/>
    </source>
</evidence>
<evidence type="ECO:0000256" key="1">
    <source>
        <dbReference type="SAM" id="MobiDB-lite"/>
    </source>
</evidence>
<feature type="region of interest" description="Disordered" evidence="1">
    <location>
        <begin position="1"/>
        <end position="42"/>
    </location>
</feature>
<organism evidence="2 3">
    <name type="scientific">Armillaria novae-zelandiae</name>
    <dbReference type="NCBI Taxonomy" id="153914"/>
    <lineage>
        <taxon>Eukaryota</taxon>
        <taxon>Fungi</taxon>
        <taxon>Dikarya</taxon>
        <taxon>Basidiomycota</taxon>
        <taxon>Agaricomycotina</taxon>
        <taxon>Agaricomycetes</taxon>
        <taxon>Agaricomycetidae</taxon>
        <taxon>Agaricales</taxon>
        <taxon>Marasmiineae</taxon>
        <taxon>Physalacriaceae</taxon>
        <taxon>Armillaria</taxon>
    </lineage>
</organism>
<feature type="compositionally biased region" description="Basic and acidic residues" evidence="1">
    <location>
        <begin position="31"/>
        <end position="42"/>
    </location>
</feature>
<gene>
    <name evidence="2" type="ORF">IW261DRAFT_1596598</name>
</gene>
<name>A0AA39NWF2_9AGAR</name>
<dbReference type="Proteomes" id="UP001175227">
    <property type="component" value="Unassembled WGS sequence"/>
</dbReference>
<accession>A0AA39NWF2</accession>
<evidence type="ECO:0000313" key="3">
    <source>
        <dbReference type="Proteomes" id="UP001175227"/>
    </source>
</evidence>
<proteinExistence type="predicted"/>
<sequence>MDNWNDDGDDNGNVECEGEENKDEESWDAYMSRKEKEWATREPAEYPEVTISSFTETGREESSIVVPLQRIYTGRKPVIPSIRAGTSCATLGAQGLLDHLNSTLGTSYSLDNPFLASLLVECMTNEYNVGMAYGCLRRIWYIDDWSRARNVLWRWSGEDQKERREVLVGNRIVKPYLQPRRVWDLYSNRVVPHWLIPMECRPDPISHAWVDKKDRTAVWTPINYYAWPVPIPKDADLNLIRIEMLNLGLQYTWLDVLCLRQEGGLWEDLRAEEWRADVPTIGRVYLNTDVVCYLSGLGRPLTLNEGDLDSDRSWFRRAWTLQEIGEEMEIAGDTPDGPLHAECKDGEYATELLTRFHKRLQHTRDWNWLHDVLVEMRTRVSTNPVDKIAGLAFLLGPQWIPAYSESASLEHAWTALVHSMDGVSRAELSFLCAEPGDAGAKWRPSWHQVMTKPLLPYEVLTSVDRDETGGVDSCKVKCVDGFMRGLAVVKEGDRQGEFIVECDDDIMRFQITAPHTYPIPEDTYTLIWNGPNMLNDVRHAWVVGRSLPEGRFEKVSVVETLAWVLRHLTKTRRYILI</sequence>
<evidence type="ECO:0008006" key="4">
    <source>
        <dbReference type="Google" id="ProtNLM"/>
    </source>
</evidence>
<reference evidence="2" key="1">
    <citation type="submission" date="2023-06" db="EMBL/GenBank/DDBJ databases">
        <authorList>
            <consortium name="Lawrence Berkeley National Laboratory"/>
            <person name="Ahrendt S."/>
            <person name="Sahu N."/>
            <person name="Indic B."/>
            <person name="Wong-Bajracharya J."/>
            <person name="Merenyi Z."/>
            <person name="Ke H.-M."/>
            <person name="Monk M."/>
            <person name="Kocsube S."/>
            <person name="Drula E."/>
            <person name="Lipzen A."/>
            <person name="Balint B."/>
            <person name="Henrissat B."/>
            <person name="Andreopoulos B."/>
            <person name="Martin F.M."/>
            <person name="Harder C.B."/>
            <person name="Rigling D."/>
            <person name="Ford K.L."/>
            <person name="Foster G.D."/>
            <person name="Pangilinan J."/>
            <person name="Papanicolaou A."/>
            <person name="Barry K."/>
            <person name="LaButti K."/>
            <person name="Viragh M."/>
            <person name="Koriabine M."/>
            <person name="Yan M."/>
            <person name="Riley R."/>
            <person name="Champramary S."/>
            <person name="Plett K.L."/>
            <person name="Tsai I.J."/>
            <person name="Slot J."/>
            <person name="Sipos G."/>
            <person name="Plett J."/>
            <person name="Nagy L.G."/>
            <person name="Grigoriev I.V."/>
        </authorList>
    </citation>
    <scope>NUCLEOTIDE SEQUENCE</scope>
    <source>
        <strain evidence="2">ICMP 16352</strain>
    </source>
</reference>
<protein>
    <recommendedName>
        <fullName evidence="4">Heterokaryon incompatibility domain-containing protein</fullName>
    </recommendedName>
</protein>
<keyword evidence="3" id="KW-1185">Reference proteome</keyword>
<dbReference type="AlphaFoldDB" id="A0AA39NWF2"/>